<keyword evidence="1" id="KW-0812">Transmembrane</keyword>
<keyword evidence="1" id="KW-0472">Membrane</keyword>
<organism evidence="3 4">
    <name type="scientific">Desulforamulus aeronauticus DSM 10349</name>
    <dbReference type="NCBI Taxonomy" id="1121421"/>
    <lineage>
        <taxon>Bacteria</taxon>
        <taxon>Bacillati</taxon>
        <taxon>Bacillota</taxon>
        <taxon>Clostridia</taxon>
        <taxon>Eubacteriales</taxon>
        <taxon>Peptococcaceae</taxon>
        <taxon>Desulforamulus</taxon>
    </lineage>
</organism>
<dbReference type="Proteomes" id="UP000183997">
    <property type="component" value="Unassembled WGS sequence"/>
</dbReference>
<keyword evidence="1" id="KW-1133">Transmembrane helix</keyword>
<feature type="transmembrane region" description="Helical" evidence="1">
    <location>
        <begin position="47"/>
        <end position="68"/>
    </location>
</feature>
<sequence>MKSDKYHSVDELIKRSLKEQLEENIDVDMELAWEKYNKRYHQEPKKLSKWPVIACSFVLCLVVGFWLMPKEGTALNLKFFESICTFVTGKVQTVQISFGTQKNAKDLDNPLKPEVSQALATVPYEVLLPYDLAGQYTIEKALIEEVGDSTKVILFLETTNLERLTISEVNIIGDFNQAIAYDTEDAVMENVNVMGQEANLLLFKDGKKQLLWVDRDIFVTITGSLSEKDLFVLAGSLRRITLQ</sequence>
<dbReference type="EMBL" id="FRAR01000026">
    <property type="protein sequence ID" value="SHK84301.1"/>
    <property type="molecule type" value="Genomic_DNA"/>
</dbReference>
<dbReference type="InterPro" id="IPR025377">
    <property type="entry name" value="DUF4367"/>
</dbReference>
<dbReference type="Pfam" id="PF14285">
    <property type="entry name" value="DUF4367"/>
    <property type="match status" value="1"/>
</dbReference>
<name>A0A1M6VSE0_9FIRM</name>
<dbReference type="OrthoDB" id="1786203at2"/>
<dbReference type="STRING" id="1121421.SAMN02745123_03322"/>
<dbReference type="RefSeq" id="WP_072916605.1">
    <property type="nucleotide sequence ID" value="NZ_FRAR01000026.1"/>
</dbReference>
<evidence type="ECO:0000313" key="3">
    <source>
        <dbReference type="EMBL" id="SHK84301.1"/>
    </source>
</evidence>
<evidence type="ECO:0000259" key="2">
    <source>
        <dbReference type="Pfam" id="PF14285"/>
    </source>
</evidence>
<dbReference type="AlphaFoldDB" id="A0A1M6VSE0"/>
<keyword evidence="4" id="KW-1185">Reference proteome</keyword>
<evidence type="ECO:0000313" key="4">
    <source>
        <dbReference type="Proteomes" id="UP000183997"/>
    </source>
</evidence>
<gene>
    <name evidence="3" type="ORF">SAMN02745123_03322</name>
</gene>
<accession>A0A1M6VSE0</accession>
<protein>
    <recommendedName>
        <fullName evidence="2">DUF4367 domain-containing protein</fullName>
    </recommendedName>
</protein>
<proteinExistence type="predicted"/>
<evidence type="ECO:0000256" key="1">
    <source>
        <dbReference type="SAM" id="Phobius"/>
    </source>
</evidence>
<feature type="domain" description="DUF4367" evidence="2">
    <location>
        <begin position="135"/>
        <end position="236"/>
    </location>
</feature>
<reference evidence="4" key="1">
    <citation type="submission" date="2016-11" db="EMBL/GenBank/DDBJ databases">
        <authorList>
            <person name="Varghese N."/>
            <person name="Submissions S."/>
        </authorList>
    </citation>
    <scope>NUCLEOTIDE SEQUENCE [LARGE SCALE GENOMIC DNA]</scope>
    <source>
        <strain evidence="4">DSM 10349</strain>
    </source>
</reference>